<evidence type="ECO:0000313" key="4">
    <source>
        <dbReference type="Proteomes" id="UP001549122"/>
    </source>
</evidence>
<organism evidence="3 4">
    <name type="scientific">Streptococcus rupicaprae</name>
    <dbReference type="NCBI Taxonomy" id="759619"/>
    <lineage>
        <taxon>Bacteria</taxon>
        <taxon>Bacillati</taxon>
        <taxon>Bacillota</taxon>
        <taxon>Bacilli</taxon>
        <taxon>Lactobacillales</taxon>
        <taxon>Streptococcaceae</taxon>
        <taxon>Streptococcus</taxon>
    </lineage>
</organism>
<evidence type="ECO:0000313" key="3">
    <source>
        <dbReference type="EMBL" id="MET3558605.1"/>
    </source>
</evidence>
<dbReference type="InterPro" id="IPR050229">
    <property type="entry name" value="GlpE_sulfurtransferase"/>
</dbReference>
<name>A0ABV2FJH3_9STRE</name>
<dbReference type="RefSeq" id="WP_354365738.1">
    <property type="nucleotide sequence ID" value="NZ_JBEPLO010000019.1"/>
</dbReference>
<proteinExistence type="predicted"/>
<dbReference type="CDD" id="cd00158">
    <property type="entry name" value="RHOD"/>
    <property type="match status" value="1"/>
</dbReference>
<evidence type="ECO:0000256" key="1">
    <source>
        <dbReference type="SAM" id="Phobius"/>
    </source>
</evidence>
<keyword evidence="1" id="KW-0812">Transmembrane</keyword>
<protein>
    <submittedName>
        <fullName evidence="3">Rhodanese-related sulfurtransferase</fullName>
    </submittedName>
</protein>
<reference evidence="3 4" key="1">
    <citation type="submission" date="2024-06" db="EMBL/GenBank/DDBJ databases">
        <title>Genomic Encyclopedia of Type Strains, Phase IV (KMG-IV): sequencing the most valuable type-strain genomes for metagenomic binning, comparative biology and taxonomic classification.</title>
        <authorList>
            <person name="Goeker M."/>
        </authorList>
    </citation>
    <scope>NUCLEOTIDE SEQUENCE [LARGE SCALE GENOMIC DNA]</scope>
    <source>
        <strain evidence="3 4">DSM 28303</strain>
    </source>
</reference>
<keyword evidence="1" id="KW-0472">Membrane</keyword>
<dbReference type="Pfam" id="PF00581">
    <property type="entry name" value="Rhodanese"/>
    <property type="match status" value="1"/>
</dbReference>
<feature type="domain" description="Rhodanese" evidence="2">
    <location>
        <begin position="40"/>
        <end position="129"/>
    </location>
</feature>
<dbReference type="SMART" id="SM00450">
    <property type="entry name" value="RHOD"/>
    <property type="match status" value="1"/>
</dbReference>
<keyword evidence="1" id="KW-1133">Transmembrane helix</keyword>
<dbReference type="PROSITE" id="PS50206">
    <property type="entry name" value="RHODANESE_3"/>
    <property type="match status" value="1"/>
</dbReference>
<evidence type="ECO:0000259" key="2">
    <source>
        <dbReference type="PROSITE" id="PS50206"/>
    </source>
</evidence>
<dbReference type="PANTHER" id="PTHR43031">
    <property type="entry name" value="FAD-DEPENDENT OXIDOREDUCTASE"/>
    <property type="match status" value="1"/>
</dbReference>
<dbReference type="Proteomes" id="UP001549122">
    <property type="component" value="Unassembled WGS sequence"/>
</dbReference>
<feature type="transmembrane region" description="Helical" evidence="1">
    <location>
        <begin position="6"/>
        <end position="23"/>
    </location>
</feature>
<comment type="caution">
    <text evidence="3">The sequence shown here is derived from an EMBL/GenBank/DDBJ whole genome shotgun (WGS) entry which is preliminary data.</text>
</comment>
<dbReference type="Gene3D" id="3.40.250.10">
    <property type="entry name" value="Rhodanese-like domain"/>
    <property type="match status" value="1"/>
</dbReference>
<dbReference type="InterPro" id="IPR001763">
    <property type="entry name" value="Rhodanese-like_dom"/>
</dbReference>
<sequence length="130" mass="14987">MNSFWILILSLALFAAYIGYRYWRLRQAATLLENEDFAQMMRSGQLIDLREVGAFQRKHILGARNIPYSQLKNSLSALRKDKPVLIYENLRGSAVTNAAFLLKKHGFSEVYILSYGLDNWDGKVKESKIQ</sequence>
<gene>
    <name evidence="3" type="ORF">ABID29_001731</name>
</gene>
<keyword evidence="4" id="KW-1185">Reference proteome</keyword>
<accession>A0ABV2FJH3</accession>
<dbReference type="SUPFAM" id="SSF52821">
    <property type="entry name" value="Rhodanese/Cell cycle control phosphatase"/>
    <property type="match status" value="1"/>
</dbReference>
<dbReference type="PANTHER" id="PTHR43031:SF18">
    <property type="entry name" value="RHODANESE-RELATED SULFURTRANSFERASES"/>
    <property type="match status" value="1"/>
</dbReference>
<dbReference type="InterPro" id="IPR036873">
    <property type="entry name" value="Rhodanese-like_dom_sf"/>
</dbReference>
<dbReference type="EMBL" id="JBEPLO010000019">
    <property type="protein sequence ID" value="MET3558605.1"/>
    <property type="molecule type" value="Genomic_DNA"/>
</dbReference>